<organism evidence="1 2">
    <name type="scientific">Symbiochloris irregularis</name>
    <dbReference type="NCBI Taxonomy" id="706552"/>
    <lineage>
        <taxon>Eukaryota</taxon>
        <taxon>Viridiplantae</taxon>
        <taxon>Chlorophyta</taxon>
        <taxon>core chlorophytes</taxon>
        <taxon>Trebouxiophyceae</taxon>
        <taxon>Trebouxiales</taxon>
        <taxon>Trebouxiaceae</taxon>
        <taxon>Symbiochloris</taxon>
    </lineage>
</organism>
<evidence type="ECO:0000313" key="2">
    <source>
        <dbReference type="Proteomes" id="UP001465755"/>
    </source>
</evidence>
<dbReference type="AlphaFoldDB" id="A0AAW1PRS4"/>
<name>A0AAW1PRS4_9CHLO</name>
<sequence length="116" mass="11969">MRCVLPPRHPMLSSSQVGEIRAALAAFGTSQRNLRAGQISCQETVCHVLGAPKFAPYGQDFAMILSSDSPTADDGSNDACVPGLGSALSGQQEGLCIVLFSEGEAGDAMTPPAYAP</sequence>
<comment type="caution">
    <text evidence="1">The sequence shown here is derived from an EMBL/GenBank/DDBJ whole genome shotgun (WGS) entry which is preliminary data.</text>
</comment>
<gene>
    <name evidence="1" type="ORF">WJX73_001915</name>
</gene>
<keyword evidence="2" id="KW-1185">Reference proteome</keyword>
<accession>A0AAW1PRS4</accession>
<proteinExistence type="predicted"/>
<dbReference type="EMBL" id="JALJOQ010000007">
    <property type="protein sequence ID" value="KAK9812319.1"/>
    <property type="molecule type" value="Genomic_DNA"/>
</dbReference>
<dbReference type="Proteomes" id="UP001465755">
    <property type="component" value="Unassembled WGS sequence"/>
</dbReference>
<reference evidence="1 2" key="1">
    <citation type="journal article" date="2024" name="Nat. Commun.">
        <title>Phylogenomics reveals the evolutionary origins of lichenization in chlorophyte algae.</title>
        <authorList>
            <person name="Puginier C."/>
            <person name="Libourel C."/>
            <person name="Otte J."/>
            <person name="Skaloud P."/>
            <person name="Haon M."/>
            <person name="Grisel S."/>
            <person name="Petersen M."/>
            <person name="Berrin J.G."/>
            <person name="Delaux P.M."/>
            <person name="Dal Grande F."/>
            <person name="Keller J."/>
        </authorList>
    </citation>
    <scope>NUCLEOTIDE SEQUENCE [LARGE SCALE GENOMIC DNA]</scope>
    <source>
        <strain evidence="1 2">SAG 2036</strain>
    </source>
</reference>
<protein>
    <submittedName>
        <fullName evidence="1">Uncharacterized protein</fullName>
    </submittedName>
</protein>
<evidence type="ECO:0000313" key="1">
    <source>
        <dbReference type="EMBL" id="KAK9812319.1"/>
    </source>
</evidence>